<proteinExistence type="predicted"/>
<dbReference type="EMBL" id="AMWG01000154">
    <property type="protein sequence ID" value="ELP30505.1"/>
    <property type="molecule type" value="Genomic_DNA"/>
</dbReference>
<evidence type="ECO:0000313" key="3">
    <source>
        <dbReference type="Proteomes" id="UP000010959"/>
    </source>
</evidence>
<evidence type="ECO:0000256" key="1">
    <source>
        <dbReference type="SAM" id="MobiDB-lite"/>
    </source>
</evidence>
<dbReference type="Proteomes" id="UP000010959">
    <property type="component" value="Unassembled WGS sequence"/>
</dbReference>
<feature type="region of interest" description="Disordered" evidence="1">
    <location>
        <begin position="1"/>
        <end position="22"/>
    </location>
</feature>
<accession>L7C9N7</accession>
<organism evidence="2 3">
    <name type="scientific">Rhodopirellula baltica SWK14</name>
    <dbReference type="NCBI Taxonomy" id="993516"/>
    <lineage>
        <taxon>Bacteria</taxon>
        <taxon>Pseudomonadati</taxon>
        <taxon>Planctomycetota</taxon>
        <taxon>Planctomycetia</taxon>
        <taxon>Pirellulales</taxon>
        <taxon>Pirellulaceae</taxon>
        <taxon>Rhodopirellula</taxon>
    </lineage>
</organism>
<dbReference type="AlphaFoldDB" id="L7C9N7"/>
<dbReference type="PATRIC" id="fig|993516.3.peg.5953"/>
<feature type="compositionally biased region" description="Basic and acidic residues" evidence="1">
    <location>
        <begin position="41"/>
        <end position="61"/>
    </location>
</feature>
<feature type="region of interest" description="Disordered" evidence="1">
    <location>
        <begin position="37"/>
        <end position="61"/>
    </location>
</feature>
<protein>
    <submittedName>
        <fullName evidence="2">Uncharacterized protein</fullName>
    </submittedName>
</protein>
<gene>
    <name evidence="2" type="ORF">RBSWK_05561</name>
</gene>
<sequence length="73" mass="8383">MAEPVPAGAKCESRKCQQGHDATREACNEEVAFREIAGTSRHHDGEHDANGRKRERSEKQAEQYIARYTKLRW</sequence>
<name>L7C9N7_RHOBT</name>
<evidence type="ECO:0000313" key="2">
    <source>
        <dbReference type="EMBL" id="ELP30505.1"/>
    </source>
</evidence>
<comment type="caution">
    <text evidence="2">The sequence shown here is derived from an EMBL/GenBank/DDBJ whole genome shotgun (WGS) entry which is preliminary data.</text>
</comment>
<reference evidence="2 3" key="1">
    <citation type="journal article" date="2013" name="Mar. Genomics">
        <title>Expression of sulfatases in Rhodopirellula baltica and the diversity of sulfatases in the genus Rhodopirellula.</title>
        <authorList>
            <person name="Wegner C.E."/>
            <person name="Richter-Heitmann T."/>
            <person name="Klindworth A."/>
            <person name="Klockow C."/>
            <person name="Richter M."/>
            <person name="Achstetter T."/>
            <person name="Glockner F.O."/>
            <person name="Harder J."/>
        </authorList>
    </citation>
    <scope>NUCLEOTIDE SEQUENCE [LARGE SCALE GENOMIC DNA]</scope>
    <source>
        <strain evidence="2 3">SWK14</strain>
    </source>
</reference>